<sequence>MNYTMNPDRLKSLSIFAYVVRAGGFREAARRLDMTPSAASYHVKALEKELGTALLYRSTRKMTLTEAGEELFNAALAMKDAAESGFQAAKQIESGLSGTLRIAVTSSLAHSALTADIVRFHRENPRVALDLVYADRMEDLIAERFDLALRAGRMVDSALKCRLVWDMPRILVCSPEFLRAHKPIRFPSDLRALPWVKFAKLAPRRTFTRPGGKPVTVEQAGNLTVNSIEAMLDLTRLGAAISSPPAHYVASAVAAGDLVQLLPDWRMETMPVHAVWPSAGVDNPVTKRLLSYLTPAVE</sequence>
<dbReference type="InterPro" id="IPR036390">
    <property type="entry name" value="WH_DNA-bd_sf"/>
</dbReference>
<dbReference type="Pfam" id="PF03466">
    <property type="entry name" value="LysR_substrate"/>
    <property type="match status" value="1"/>
</dbReference>
<dbReference type="InterPro" id="IPR036388">
    <property type="entry name" value="WH-like_DNA-bd_sf"/>
</dbReference>
<dbReference type="GO" id="GO:0003700">
    <property type="term" value="F:DNA-binding transcription factor activity"/>
    <property type="evidence" value="ECO:0007669"/>
    <property type="project" value="InterPro"/>
</dbReference>
<feature type="domain" description="HTH lysR-type" evidence="5">
    <location>
        <begin position="8"/>
        <end position="65"/>
    </location>
</feature>
<dbReference type="RefSeq" id="WP_127765402.1">
    <property type="nucleotide sequence ID" value="NZ_SADE01000002.1"/>
</dbReference>
<dbReference type="OrthoDB" id="9812435at2"/>
<dbReference type="Proteomes" id="UP000287447">
    <property type="component" value="Unassembled WGS sequence"/>
</dbReference>
<evidence type="ECO:0000256" key="3">
    <source>
        <dbReference type="ARBA" id="ARBA00023125"/>
    </source>
</evidence>
<dbReference type="Gene3D" id="3.40.190.290">
    <property type="match status" value="1"/>
</dbReference>
<evidence type="ECO:0000256" key="4">
    <source>
        <dbReference type="ARBA" id="ARBA00023163"/>
    </source>
</evidence>
<dbReference type="InterPro" id="IPR058163">
    <property type="entry name" value="LysR-type_TF_proteobact-type"/>
</dbReference>
<proteinExistence type="inferred from homology"/>
<name>A0A3S2WR62_9PROT</name>
<reference evidence="7" key="1">
    <citation type="submission" date="2019-01" db="EMBL/GenBank/DDBJ databases">
        <title>Gri0909 isolated from a small marine red alga.</title>
        <authorList>
            <person name="Kim J."/>
            <person name="Jeong S.E."/>
            <person name="Jeon C.O."/>
        </authorList>
    </citation>
    <scope>NUCLEOTIDE SEQUENCE [LARGE SCALE GENOMIC DNA]</scope>
    <source>
        <strain evidence="7">Gri0909</strain>
    </source>
</reference>
<dbReference type="AlphaFoldDB" id="A0A3S2WR62"/>
<dbReference type="PANTHER" id="PTHR30537:SF30">
    <property type="entry name" value="TRANSCRIPTIONAL REGULATOR-RELATED"/>
    <property type="match status" value="1"/>
</dbReference>
<dbReference type="PROSITE" id="PS50931">
    <property type="entry name" value="HTH_LYSR"/>
    <property type="match status" value="1"/>
</dbReference>
<gene>
    <name evidence="6" type="ORF">EOI86_11775</name>
</gene>
<evidence type="ECO:0000259" key="5">
    <source>
        <dbReference type="PROSITE" id="PS50931"/>
    </source>
</evidence>
<keyword evidence="2" id="KW-0805">Transcription regulation</keyword>
<organism evidence="6 7">
    <name type="scientific">Hwanghaeella grinnelliae</name>
    <dbReference type="NCBI Taxonomy" id="2500179"/>
    <lineage>
        <taxon>Bacteria</taxon>
        <taxon>Pseudomonadati</taxon>
        <taxon>Pseudomonadota</taxon>
        <taxon>Alphaproteobacteria</taxon>
        <taxon>Rhodospirillales</taxon>
        <taxon>Rhodospirillaceae</taxon>
        <taxon>Hwanghaeella</taxon>
    </lineage>
</organism>
<dbReference type="CDD" id="cd08422">
    <property type="entry name" value="PBP2_CrgA_like"/>
    <property type="match status" value="1"/>
</dbReference>
<dbReference type="SUPFAM" id="SSF46785">
    <property type="entry name" value="Winged helix' DNA-binding domain"/>
    <property type="match status" value="1"/>
</dbReference>
<dbReference type="InterPro" id="IPR000847">
    <property type="entry name" value="LysR_HTH_N"/>
</dbReference>
<dbReference type="FunFam" id="1.10.10.10:FF:000001">
    <property type="entry name" value="LysR family transcriptional regulator"/>
    <property type="match status" value="1"/>
</dbReference>
<evidence type="ECO:0000256" key="2">
    <source>
        <dbReference type="ARBA" id="ARBA00023015"/>
    </source>
</evidence>
<protein>
    <submittedName>
        <fullName evidence="6">LysR family transcriptional regulator</fullName>
    </submittedName>
</protein>
<dbReference type="PANTHER" id="PTHR30537">
    <property type="entry name" value="HTH-TYPE TRANSCRIPTIONAL REGULATOR"/>
    <property type="match status" value="1"/>
</dbReference>
<keyword evidence="3" id="KW-0238">DNA-binding</keyword>
<keyword evidence="7" id="KW-1185">Reference proteome</keyword>
<keyword evidence="4" id="KW-0804">Transcription</keyword>
<accession>A0A3S2WR62</accession>
<dbReference type="SUPFAM" id="SSF53850">
    <property type="entry name" value="Periplasmic binding protein-like II"/>
    <property type="match status" value="1"/>
</dbReference>
<dbReference type="GO" id="GO:0043565">
    <property type="term" value="F:sequence-specific DNA binding"/>
    <property type="evidence" value="ECO:0007669"/>
    <property type="project" value="TreeGrafter"/>
</dbReference>
<dbReference type="InterPro" id="IPR005119">
    <property type="entry name" value="LysR_subst-bd"/>
</dbReference>
<comment type="caution">
    <text evidence="6">The sequence shown here is derived from an EMBL/GenBank/DDBJ whole genome shotgun (WGS) entry which is preliminary data.</text>
</comment>
<evidence type="ECO:0000256" key="1">
    <source>
        <dbReference type="ARBA" id="ARBA00009437"/>
    </source>
</evidence>
<dbReference type="Pfam" id="PF00126">
    <property type="entry name" value="HTH_1"/>
    <property type="match status" value="1"/>
</dbReference>
<evidence type="ECO:0000313" key="6">
    <source>
        <dbReference type="EMBL" id="RVU35925.1"/>
    </source>
</evidence>
<dbReference type="Gene3D" id="1.10.10.10">
    <property type="entry name" value="Winged helix-like DNA-binding domain superfamily/Winged helix DNA-binding domain"/>
    <property type="match status" value="1"/>
</dbReference>
<comment type="similarity">
    <text evidence="1">Belongs to the LysR transcriptional regulatory family.</text>
</comment>
<dbReference type="GO" id="GO:0006351">
    <property type="term" value="P:DNA-templated transcription"/>
    <property type="evidence" value="ECO:0007669"/>
    <property type="project" value="TreeGrafter"/>
</dbReference>
<dbReference type="EMBL" id="SADE01000002">
    <property type="protein sequence ID" value="RVU35925.1"/>
    <property type="molecule type" value="Genomic_DNA"/>
</dbReference>
<evidence type="ECO:0000313" key="7">
    <source>
        <dbReference type="Proteomes" id="UP000287447"/>
    </source>
</evidence>